<dbReference type="AlphaFoldDB" id="A0A0F9I0T2"/>
<name>A0A0F9I0T2_9ZZZZ</name>
<feature type="non-terminal residue" evidence="1">
    <location>
        <position position="37"/>
    </location>
</feature>
<protein>
    <submittedName>
        <fullName evidence="1">Uncharacterized protein</fullName>
    </submittedName>
</protein>
<gene>
    <name evidence="1" type="ORF">LCGC14_1934230</name>
</gene>
<comment type="caution">
    <text evidence="1">The sequence shown here is derived from an EMBL/GenBank/DDBJ whole genome shotgun (WGS) entry which is preliminary data.</text>
</comment>
<organism evidence="1">
    <name type="scientific">marine sediment metagenome</name>
    <dbReference type="NCBI Taxonomy" id="412755"/>
    <lineage>
        <taxon>unclassified sequences</taxon>
        <taxon>metagenomes</taxon>
        <taxon>ecological metagenomes</taxon>
    </lineage>
</organism>
<proteinExistence type="predicted"/>
<dbReference type="EMBL" id="LAZR01020822">
    <property type="protein sequence ID" value="KKL87480.1"/>
    <property type="molecule type" value="Genomic_DNA"/>
</dbReference>
<accession>A0A0F9I0T2</accession>
<evidence type="ECO:0000313" key="1">
    <source>
        <dbReference type="EMBL" id="KKL87480.1"/>
    </source>
</evidence>
<sequence>MVVESAFDKRKEFVEAVYRERQHQIEKWGDTQKDGLY</sequence>
<reference evidence="1" key="1">
    <citation type="journal article" date="2015" name="Nature">
        <title>Complex archaea that bridge the gap between prokaryotes and eukaryotes.</title>
        <authorList>
            <person name="Spang A."/>
            <person name="Saw J.H."/>
            <person name="Jorgensen S.L."/>
            <person name="Zaremba-Niedzwiedzka K."/>
            <person name="Martijn J."/>
            <person name="Lind A.E."/>
            <person name="van Eijk R."/>
            <person name="Schleper C."/>
            <person name="Guy L."/>
            <person name="Ettema T.J."/>
        </authorList>
    </citation>
    <scope>NUCLEOTIDE SEQUENCE</scope>
</reference>